<protein>
    <submittedName>
        <fullName evidence="2">Uncharacterized protein</fullName>
    </submittedName>
</protein>
<feature type="compositionally biased region" description="Polar residues" evidence="1">
    <location>
        <begin position="315"/>
        <end position="324"/>
    </location>
</feature>
<accession>A0AAN6HCW3</accession>
<evidence type="ECO:0000313" key="2">
    <source>
        <dbReference type="EMBL" id="KAK0958599.1"/>
    </source>
</evidence>
<reference evidence="2" key="1">
    <citation type="submission" date="2023-06" db="EMBL/GenBank/DDBJ databases">
        <title>Black Yeasts Isolated from many extreme environments.</title>
        <authorList>
            <person name="Coleine C."/>
            <person name="Stajich J.E."/>
            <person name="Selbmann L."/>
        </authorList>
    </citation>
    <scope>NUCLEOTIDE SEQUENCE</scope>
    <source>
        <strain evidence="2">CCFEE 5200</strain>
    </source>
</reference>
<evidence type="ECO:0000256" key="1">
    <source>
        <dbReference type="SAM" id="MobiDB-lite"/>
    </source>
</evidence>
<name>A0AAN6HCW3_9PEZI</name>
<feature type="region of interest" description="Disordered" evidence="1">
    <location>
        <begin position="185"/>
        <end position="207"/>
    </location>
</feature>
<dbReference type="EMBL" id="JAUJLE010000374">
    <property type="protein sequence ID" value="KAK0958599.1"/>
    <property type="molecule type" value="Genomic_DNA"/>
</dbReference>
<feature type="region of interest" description="Disordered" evidence="1">
    <location>
        <begin position="239"/>
        <end position="412"/>
    </location>
</feature>
<feature type="compositionally biased region" description="Polar residues" evidence="1">
    <location>
        <begin position="76"/>
        <end position="86"/>
    </location>
</feature>
<organism evidence="2 3">
    <name type="scientific">Friedmanniomyces endolithicus</name>
    <dbReference type="NCBI Taxonomy" id="329885"/>
    <lineage>
        <taxon>Eukaryota</taxon>
        <taxon>Fungi</taxon>
        <taxon>Dikarya</taxon>
        <taxon>Ascomycota</taxon>
        <taxon>Pezizomycotina</taxon>
        <taxon>Dothideomycetes</taxon>
        <taxon>Dothideomycetidae</taxon>
        <taxon>Mycosphaerellales</taxon>
        <taxon>Teratosphaeriaceae</taxon>
        <taxon>Friedmanniomyces</taxon>
    </lineage>
</organism>
<keyword evidence="3" id="KW-1185">Reference proteome</keyword>
<evidence type="ECO:0000313" key="3">
    <source>
        <dbReference type="Proteomes" id="UP001175353"/>
    </source>
</evidence>
<proteinExistence type="predicted"/>
<dbReference type="Proteomes" id="UP001175353">
    <property type="component" value="Unassembled WGS sequence"/>
</dbReference>
<dbReference type="AlphaFoldDB" id="A0AAN6HCW3"/>
<sequence>MCVCSEPVVAKKGSEDEVRLLVASMPGRNLETTMPRTLPWLAQSAKKADPKNASSAPPAPKRKRAATPNGDLVDSDLNTTGVSTPQRRARKANARSPSTSPPPAPPDVEFMHEGYTADDIWTMVEDEFHSTAQAYTQHIHHAEYVRLKKLARCRGADTLQAMARPTDGRTAQSIGTKQRLEAEEKARQVRRGLKKMGAGDESEEEDEYMHDPQLAGLMTGSQREAQDLTVLAKARSNTKAAAGFARSPQKVRMKRQHPEVAFRRRGVPNTKPAESESHDSEDEDDLENLSHAQQGRKHSSSAVRPSKTNHESVSRSKQQSQTSGFFKRFTGTIDEDKSSSKASPIQARHVVASPVETIALSSKAPPPADTGQDDDSPFLPTARSQATSAFLAKRRAREAAKQMSAAQSDTSKAKSTIAVPTFIL</sequence>
<gene>
    <name evidence="2" type="ORF">LTR91_021268</name>
</gene>
<feature type="region of interest" description="Disordered" evidence="1">
    <location>
        <begin position="25"/>
        <end position="111"/>
    </location>
</feature>
<comment type="caution">
    <text evidence="2">The sequence shown here is derived from an EMBL/GenBank/DDBJ whole genome shotgun (WGS) entry which is preliminary data.</text>
</comment>